<dbReference type="OrthoDB" id="966148at2"/>
<keyword evidence="1" id="KW-1133">Transmembrane helix</keyword>
<dbReference type="InterPro" id="IPR029024">
    <property type="entry name" value="TerB-like"/>
</dbReference>
<dbReference type="Proteomes" id="UP000295334">
    <property type="component" value="Unassembled WGS sequence"/>
</dbReference>
<feature type="domain" description="Co-chaperone DjlA N-terminal" evidence="2">
    <location>
        <begin position="21"/>
        <end position="122"/>
    </location>
</feature>
<protein>
    <submittedName>
        <fullName evidence="3">TerB family tellurite resistance protein</fullName>
    </submittedName>
</protein>
<keyword evidence="1" id="KW-0812">Transmembrane</keyword>
<evidence type="ECO:0000313" key="3">
    <source>
        <dbReference type="EMBL" id="TCJ12460.1"/>
    </source>
</evidence>
<proteinExistence type="predicted"/>
<feature type="transmembrane region" description="Helical" evidence="1">
    <location>
        <begin position="191"/>
        <end position="214"/>
    </location>
</feature>
<dbReference type="AlphaFoldDB" id="A0A4R1B4R0"/>
<dbReference type="RefSeq" id="WP_131450219.1">
    <property type="nucleotide sequence ID" value="NZ_SJZI01000050.1"/>
</dbReference>
<dbReference type="InterPro" id="IPR007791">
    <property type="entry name" value="DjlA_N"/>
</dbReference>
<name>A0A4R1B4R0_9BACT</name>
<accession>A0A4R1B4R0</accession>
<feature type="transmembrane region" description="Helical" evidence="1">
    <location>
        <begin position="220"/>
        <end position="238"/>
    </location>
</feature>
<reference evidence="3 4" key="1">
    <citation type="submission" date="2019-03" db="EMBL/GenBank/DDBJ databases">
        <authorList>
            <person name="Kim M.K.M."/>
        </authorList>
    </citation>
    <scope>NUCLEOTIDE SEQUENCE [LARGE SCALE GENOMIC DNA]</scope>
    <source>
        <strain evidence="3 4">17J68-12</strain>
    </source>
</reference>
<dbReference type="Pfam" id="PF05099">
    <property type="entry name" value="TerB"/>
    <property type="match status" value="1"/>
</dbReference>
<comment type="caution">
    <text evidence="3">The sequence shown here is derived from an EMBL/GenBank/DDBJ whole genome shotgun (WGS) entry which is preliminary data.</text>
</comment>
<keyword evidence="4" id="KW-1185">Reference proteome</keyword>
<gene>
    <name evidence="3" type="ORF">EPD60_14385</name>
</gene>
<organism evidence="3 4">
    <name type="scientific">Flaviaesturariibacter flavus</name>
    <dbReference type="NCBI Taxonomy" id="2502780"/>
    <lineage>
        <taxon>Bacteria</taxon>
        <taxon>Pseudomonadati</taxon>
        <taxon>Bacteroidota</taxon>
        <taxon>Chitinophagia</taxon>
        <taxon>Chitinophagales</taxon>
        <taxon>Chitinophagaceae</taxon>
        <taxon>Flaviaestuariibacter</taxon>
    </lineage>
</organism>
<evidence type="ECO:0000259" key="2">
    <source>
        <dbReference type="Pfam" id="PF05099"/>
    </source>
</evidence>
<evidence type="ECO:0000313" key="4">
    <source>
        <dbReference type="Proteomes" id="UP000295334"/>
    </source>
</evidence>
<dbReference type="CDD" id="cd07177">
    <property type="entry name" value="terB_like"/>
    <property type="match status" value="1"/>
</dbReference>
<dbReference type="SUPFAM" id="SSF158682">
    <property type="entry name" value="TerB-like"/>
    <property type="match status" value="1"/>
</dbReference>
<feature type="transmembrane region" description="Helical" evidence="1">
    <location>
        <begin position="164"/>
        <end position="184"/>
    </location>
</feature>
<dbReference type="EMBL" id="SJZI01000050">
    <property type="protein sequence ID" value="TCJ12460.1"/>
    <property type="molecule type" value="Genomic_DNA"/>
</dbReference>
<sequence>MAEHILEGYSPMEKACYLGAIASIATADRTASAEELEHLDTLSEAAGLSDEQAAMIRRAATELSSEELNRCLDQLKGSDLRFSLVTDCIAFAQSDGDYGVEEKAAIEKMAAYLGVDKKQFSLLDEFAHEAKARATTPEEAASPQFLESSGLGDRMQKAGINTSGLLKGLLGVMGPIVLAGMLSGGRRRGGLFGGMLGGGGLGGGLLGGLGGGLLGGGMGGLGGGLGSLTGMFGGGGGFRNSGFGRRGGVLGGLFGF</sequence>
<dbReference type="Gene3D" id="1.10.3680.10">
    <property type="entry name" value="TerB-like"/>
    <property type="match status" value="1"/>
</dbReference>
<evidence type="ECO:0000256" key="1">
    <source>
        <dbReference type="SAM" id="Phobius"/>
    </source>
</evidence>
<keyword evidence="1" id="KW-0472">Membrane</keyword>